<dbReference type="Proteomes" id="UP001500603">
    <property type="component" value="Unassembled WGS sequence"/>
</dbReference>
<accession>A0ABP9KA96</accession>
<keyword evidence="2" id="KW-1185">Reference proteome</keyword>
<sequence>MGVVAEAEVGTDYRFEFDYPRAYFEYSPSFVGMRVRWLSWRGSVMPSGSANGGRCVGRRQN</sequence>
<comment type="caution">
    <text evidence="1">The sequence shown here is derived from an EMBL/GenBank/DDBJ whole genome shotgun (WGS) entry which is preliminary data.</text>
</comment>
<evidence type="ECO:0000313" key="2">
    <source>
        <dbReference type="Proteomes" id="UP001500603"/>
    </source>
</evidence>
<organism evidence="1 2">
    <name type="scientific">Nocardia callitridis</name>
    <dbReference type="NCBI Taxonomy" id="648753"/>
    <lineage>
        <taxon>Bacteria</taxon>
        <taxon>Bacillati</taxon>
        <taxon>Actinomycetota</taxon>
        <taxon>Actinomycetes</taxon>
        <taxon>Mycobacteriales</taxon>
        <taxon>Nocardiaceae</taxon>
        <taxon>Nocardia</taxon>
    </lineage>
</organism>
<name>A0ABP9KA96_9NOCA</name>
<dbReference type="EMBL" id="BAABJM010000002">
    <property type="protein sequence ID" value="GAA5054523.1"/>
    <property type="molecule type" value="Genomic_DNA"/>
</dbReference>
<proteinExistence type="predicted"/>
<protein>
    <submittedName>
        <fullName evidence="1">Uncharacterized protein</fullName>
    </submittedName>
</protein>
<gene>
    <name evidence="1" type="ORF">GCM10023318_29580</name>
</gene>
<evidence type="ECO:0000313" key="1">
    <source>
        <dbReference type="EMBL" id="GAA5054523.1"/>
    </source>
</evidence>
<reference evidence="2" key="1">
    <citation type="journal article" date="2019" name="Int. J. Syst. Evol. Microbiol.">
        <title>The Global Catalogue of Microorganisms (GCM) 10K type strain sequencing project: providing services to taxonomists for standard genome sequencing and annotation.</title>
        <authorList>
            <consortium name="The Broad Institute Genomics Platform"/>
            <consortium name="The Broad Institute Genome Sequencing Center for Infectious Disease"/>
            <person name="Wu L."/>
            <person name="Ma J."/>
        </authorList>
    </citation>
    <scope>NUCLEOTIDE SEQUENCE [LARGE SCALE GENOMIC DNA]</scope>
    <source>
        <strain evidence="2">JCM 18298</strain>
    </source>
</reference>